<proteinExistence type="predicted"/>
<gene>
    <name evidence="2" type="ORF">MSP8886_02413</name>
</gene>
<dbReference type="OrthoDB" id="9795854at2"/>
<dbReference type="Pfam" id="PF04246">
    <property type="entry name" value="RseC_MucC"/>
    <property type="match status" value="1"/>
</dbReference>
<dbReference type="STRING" id="1792290.MSP8886_02413"/>
<dbReference type="InterPro" id="IPR026268">
    <property type="entry name" value="RseC"/>
</dbReference>
<evidence type="ECO:0000313" key="2">
    <source>
        <dbReference type="EMBL" id="SBS32398.1"/>
    </source>
</evidence>
<accession>A0A1A8TGS1</accession>
<organism evidence="2 3">
    <name type="scientific">Marinomonas spartinae</name>
    <dbReference type="NCBI Taxonomy" id="1792290"/>
    <lineage>
        <taxon>Bacteria</taxon>
        <taxon>Pseudomonadati</taxon>
        <taxon>Pseudomonadota</taxon>
        <taxon>Gammaproteobacteria</taxon>
        <taxon>Oceanospirillales</taxon>
        <taxon>Oceanospirillaceae</taxon>
        <taxon>Marinomonas</taxon>
    </lineage>
</organism>
<keyword evidence="3" id="KW-1185">Reference proteome</keyword>
<dbReference type="InterPro" id="IPR007359">
    <property type="entry name" value="SigmaE_reg_RseC_MucC"/>
</dbReference>
<keyword evidence="1" id="KW-0472">Membrane</keyword>
<keyword evidence="1" id="KW-0812">Transmembrane</keyword>
<evidence type="ECO:0000256" key="1">
    <source>
        <dbReference type="SAM" id="Phobius"/>
    </source>
</evidence>
<dbReference type="Proteomes" id="UP000092544">
    <property type="component" value="Unassembled WGS sequence"/>
</dbReference>
<dbReference type="PIRSF" id="PIRSF004923">
    <property type="entry name" value="RseC"/>
    <property type="match status" value="1"/>
</dbReference>
<dbReference type="RefSeq" id="WP_067016716.1">
    <property type="nucleotide sequence ID" value="NZ_FLOB01000005.1"/>
</dbReference>
<reference evidence="2 3" key="1">
    <citation type="submission" date="2016-06" db="EMBL/GenBank/DDBJ databases">
        <authorList>
            <person name="Kjaerup R.B."/>
            <person name="Dalgaard T.S."/>
            <person name="Juul-Madsen H.R."/>
        </authorList>
    </citation>
    <scope>NUCLEOTIDE SEQUENCE [LARGE SCALE GENOMIC DNA]</scope>
    <source>
        <strain evidence="2 3">CECT 8886</strain>
    </source>
</reference>
<name>A0A1A8TGS1_9GAMM</name>
<sequence>MIEETGTVLSVEEGYAEVETIRTSSCTSCRARHACGHHAIAQVSASNRMRMRATAPFDVEVGQRVVVGIPEDTLLQASFWMYLMPLLGLVGGAMMPSLWQASSDVSVICSIMGFVFGLLLAKRKSLSEINNPNFYPTILRIEMPLRGEHIPLIFTP</sequence>
<evidence type="ECO:0000313" key="3">
    <source>
        <dbReference type="Proteomes" id="UP000092544"/>
    </source>
</evidence>
<feature type="transmembrane region" description="Helical" evidence="1">
    <location>
        <begin position="79"/>
        <end position="99"/>
    </location>
</feature>
<dbReference type="EMBL" id="FLOB01000005">
    <property type="protein sequence ID" value="SBS32398.1"/>
    <property type="molecule type" value="Genomic_DNA"/>
</dbReference>
<feature type="transmembrane region" description="Helical" evidence="1">
    <location>
        <begin position="105"/>
        <end position="121"/>
    </location>
</feature>
<dbReference type="PANTHER" id="PTHR35867">
    <property type="entry name" value="PROTEIN RSEC"/>
    <property type="match status" value="1"/>
</dbReference>
<dbReference type="AlphaFoldDB" id="A0A1A8TGS1"/>
<protein>
    <submittedName>
        <fullName evidence="2">SoxR reducing system protein RseC</fullName>
    </submittedName>
</protein>
<keyword evidence="1" id="KW-1133">Transmembrane helix</keyword>
<dbReference type="PANTHER" id="PTHR35867:SF1">
    <property type="entry name" value="PROTEIN RSEC"/>
    <property type="match status" value="1"/>
</dbReference>